<evidence type="ECO:0000313" key="3">
    <source>
        <dbReference type="Proteomes" id="UP000821853"/>
    </source>
</evidence>
<name>A0A9J6GCQ6_HAELO</name>
<reference evidence="2 3" key="1">
    <citation type="journal article" date="2020" name="Cell">
        <title>Large-Scale Comparative Analyses of Tick Genomes Elucidate Their Genetic Diversity and Vector Capacities.</title>
        <authorList>
            <consortium name="Tick Genome and Microbiome Consortium (TIGMIC)"/>
            <person name="Jia N."/>
            <person name="Wang J."/>
            <person name="Shi W."/>
            <person name="Du L."/>
            <person name="Sun Y."/>
            <person name="Zhan W."/>
            <person name="Jiang J.F."/>
            <person name="Wang Q."/>
            <person name="Zhang B."/>
            <person name="Ji P."/>
            <person name="Bell-Sakyi L."/>
            <person name="Cui X.M."/>
            <person name="Yuan T.T."/>
            <person name="Jiang B.G."/>
            <person name="Yang W.F."/>
            <person name="Lam T.T."/>
            <person name="Chang Q.C."/>
            <person name="Ding S.J."/>
            <person name="Wang X.J."/>
            <person name="Zhu J.G."/>
            <person name="Ruan X.D."/>
            <person name="Zhao L."/>
            <person name="Wei J.T."/>
            <person name="Ye R.Z."/>
            <person name="Que T.C."/>
            <person name="Du C.H."/>
            <person name="Zhou Y.H."/>
            <person name="Cheng J.X."/>
            <person name="Dai P.F."/>
            <person name="Guo W.B."/>
            <person name="Han X.H."/>
            <person name="Huang E.J."/>
            <person name="Li L.F."/>
            <person name="Wei W."/>
            <person name="Gao Y.C."/>
            <person name="Liu J.Z."/>
            <person name="Shao H.Z."/>
            <person name="Wang X."/>
            <person name="Wang C.C."/>
            <person name="Yang T.C."/>
            <person name="Huo Q.B."/>
            <person name="Li W."/>
            <person name="Chen H.Y."/>
            <person name="Chen S.E."/>
            <person name="Zhou L.G."/>
            <person name="Ni X.B."/>
            <person name="Tian J.H."/>
            <person name="Sheng Y."/>
            <person name="Liu T."/>
            <person name="Pan Y.S."/>
            <person name="Xia L.Y."/>
            <person name="Li J."/>
            <person name="Zhao F."/>
            <person name="Cao W.C."/>
        </authorList>
    </citation>
    <scope>NUCLEOTIDE SEQUENCE [LARGE SCALE GENOMIC DNA]</scope>
    <source>
        <strain evidence="2">HaeL-2018</strain>
    </source>
</reference>
<dbReference type="VEuPathDB" id="VectorBase:HLOH_043563"/>
<evidence type="ECO:0000313" key="2">
    <source>
        <dbReference type="EMBL" id="KAH9372601.1"/>
    </source>
</evidence>
<organism evidence="2 3">
    <name type="scientific">Haemaphysalis longicornis</name>
    <name type="common">Bush tick</name>
    <dbReference type="NCBI Taxonomy" id="44386"/>
    <lineage>
        <taxon>Eukaryota</taxon>
        <taxon>Metazoa</taxon>
        <taxon>Ecdysozoa</taxon>
        <taxon>Arthropoda</taxon>
        <taxon>Chelicerata</taxon>
        <taxon>Arachnida</taxon>
        <taxon>Acari</taxon>
        <taxon>Parasitiformes</taxon>
        <taxon>Ixodida</taxon>
        <taxon>Ixodoidea</taxon>
        <taxon>Ixodidae</taxon>
        <taxon>Haemaphysalinae</taxon>
        <taxon>Haemaphysalis</taxon>
    </lineage>
</organism>
<feature type="domain" description="Reverse transcriptase" evidence="1">
    <location>
        <begin position="1"/>
        <end position="95"/>
    </location>
</feature>
<evidence type="ECO:0000259" key="1">
    <source>
        <dbReference type="PROSITE" id="PS50878"/>
    </source>
</evidence>
<protein>
    <recommendedName>
        <fullName evidence="1">Reverse transcriptase domain-containing protein</fullName>
    </recommendedName>
</protein>
<comment type="caution">
    <text evidence="2">The sequence shown here is derived from an EMBL/GenBank/DDBJ whole genome shotgun (WGS) entry which is preliminary data.</text>
</comment>
<accession>A0A9J6GCQ6</accession>
<dbReference type="AlphaFoldDB" id="A0A9J6GCQ6"/>
<dbReference type="EMBL" id="JABSTR010000006">
    <property type="protein sequence ID" value="KAH9372601.1"/>
    <property type="molecule type" value="Genomic_DNA"/>
</dbReference>
<dbReference type="Proteomes" id="UP000821853">
    <property type="component" value="Chromosome 4"/>
</dbReference>
<gene>
    <name evidence="2" type="ORF">HPB48_019120</name>
</gene>
<proteinExistence type="predicted"/>
<keyword evidence="3" id="KW-1185">Reference proteome</keyword>
<dbReference type="InterPro" id="IPR000477">
    <property type="entry name" value="RT_dom"/>
</dbReference>
<sequence>MLLLYFNSTYVGFNEDVLLEKSGVYIGCKVAPILSEIFLSKVDRAFGYMPFGMVEKVFKYGDDYLVIAEKRSILRCTVDVSKVFKEKGMGLTVHI</sequence>
<dbReference type="PROSITE" id="PS50878">
    <property type="entry name" value="RT_POL"/>
    <property type="match status" value="1"/>
</dbReference>